<evidence type="ECO:0000256" key="1">
    <source>
        <dbReference type="ARBA" id="ARBA00004123"/>
    </source>
</evidence>
<evidence type="ECO:0000256" key="4">
    <source>
        <dbReference type="ARBA" id="ARBA00022771"/>
    </source>
</evidence>
<evidence type="ECO:0000256" key="5">
    <source>
        <dbReference type="ARBA" id="ARBA00022833"/>
    </source>
</evidence>
<dbReference type="InterPro" id="IPR051969">
    <property type="entry name" value="Zinc-finger_DNA-bd_regulators"/>
</dbReference>
<keyword evidence="8" id="KW-0539">Nucleus</keyword>
<feature type="non-terminal residue" evidence="10">
    <location>
        <position position="1"/>
    </location>
</feature>
<evidence type="ECO:0000256" key="9">
    <source>
        <dbReference type="SAM" id="MobiDB-lite"/>
    </source>
</evidence>
<evidence type="ECO:0000313" key="11">
    <source>
        <dbReference type="Proteomes" id="UP001529510"/>
    </source>
</evidence>
<comment type="caution">
    <text evidence="10">The sequence shown here is derived from an EMBL/GenBank/DDBJ whole genome shotgun (WGS) entry which is preliminary data.</text>
</comment>
<dbReference type="PANTHER" id="PTHR45944">
    <property type="entry name" value="SCHNURRI, ISOFORM F"/>
    <property type="match status" value="1"/>
</dbReference>
<reference evidence="10 11" key="1">
    <citation type="submission" date="2024-05" db="EMBL/GenBank/DDBJ databases">
        <title>Genome sequencing and assembly of Indian major carp, Cirrhinus mrigala (Hamilton, 1822).</title>
        <authorList>
            <person name="Mohindra V."/>
            <person name="Chowdhury L.M."/>
            <person name="Lal K."/>
            <person name="Jena J.K."/>
        </authorList>
    </citation>
    <scope>NUCLEOTIDE SEQUENCE [LARGE SCALE GENOMIC DNA]</scope>
    <source>
        <strain evidence="10">CM1030</strain>
        <tissue evidence="10">Blood</tissue>
    </source>
</reference>
<organism evidence="10 11">
    <name type="scientific">Cirrhinus mrigala</name>
    <name type="common">Mrigala</name>
    <dbReference type="NCBI Taxonomy" id="683832"/>
    <lineage>
        <taxon>Eukaryota</taxon>
        <taxon>Metazoa</taxon>
        <taxon>Chordata</taxon>
        <taxon>Craniata</taxon>
        <taxon>Vertebrata</taxon>
        <taxon>Euteleostomi</taxon>
        <taxon>Actinopterygii</taxon>
        <taxon>Neopterygii</taxon>
        <taxon>Teleostei</taxon>
        <taxon>Ostariophysi</taxon>
        <taxon>Cypriniformes</taxon>
        <taxon>Cyprinidae</taxon>
        <taxon>Labeoninae</taxon>
        <taxon>Labeonini</taxon>
        <taxon>Cirrhinus</taxon>
    </lineage>
</organism>
<keyword evidence="3" id="KW-0677">Repeat</keyword>
<dbReference type="AlphaFoldDB" id="A0ABD0NVT7"/>
<feature type="region of interest" description="Disordered" evidence="9">
    <location>
        <begin position="143"/>
        <end position="190"/>
    </location>
</feature>
<feature type="compositionally biased region" description="Basic residues" evidence="9">
    <location>
        <begin position="165"/>
        <end position="174"/>
    </location>
</feature>
<feature type="region of interest" description="Disordered" evidence="9">
    <location>
        <begin position="1"/>
        <end position="31"/>
    </location>
</feature>
<keyword evidence="4" id="KW-0863">Zinc-finger</keyword>
<evidence type="ECO:0000313" key="10">
    <source>
        <dbReference type="EMBL" id="KAL0165847.1"/>
    </source>
</evidence>
<keyword evidence="6" id="KW-0805">Transcription regulation</keyword>
<evidence type="ECO:0000256" key="7">
    <source>
        <dbReference type="ARBA" id="ARBA00023163"/>
    </source>
</evidence>
<dbReference type="PANTHER" id="PTHR45944:SF6">
    <property type="entry name" value="HIVEP ZINC FINGER 3A"/>
    <property type="match status" value="1"/>
</dbReference>
<dbReference type="EMBL" id="JAMKFB020000019">
    <property type="protein sequence ID" value="KAL0165847.1"/>
    <property type="molecule type" value="Genomic_DNA"/>
</dbReference>
<dbReference type="GO" id="GO:0008270">
    <property type="term" value="F:zinc ion binding"/>
    <property type="evidence" value="ECO:0007669"/>
    <property type="project" value="UniProtKB-KW"/>
</dbReference>
<feature type="compositionally biased region" description="Polar residues" evidence="9">
    <location>
        <begin position="154"/>
        <end position="164"/>
    </location>
</feature>
<keyword evidence="7" id="KW-0804">Transcription</keyword>
<evidence type="ECO:0000256" key="8">
    <source>
        <dbReference type="ARBA" id="ARBA00023242"/>
    </source>
</evidence>
<protein>
    <submittedName>
        <fullName evidence="10">Uncharacterized protein</fullName>
    </submittedName>
</protein>
<dbReference type="Proteomes" id="UP001529510">
    <property type="component" value="Unassembled WGS sequence"/>
</dbReference>
<keyword evidence="2" id="KW-0479">Metal-binding</keyword>
<comment type="subcellular location">
    <subcellularLocation>
        <location evidence="1">Nucleus</location>
    </subcellularLocation>
</comment>
<evidence type="ECO:0000256" key="3">
    <source>
        <dbReference type="ARBA" id="ARBA00022737"/>
    </source>
</evidence>
<dbReference type="GO" id="GO:0005634">
    <property type="term" value="C:nucleus"/>
    <property type="evidence" value="ECO:0007669"/>
    <property type="project" value="UniProtKB-SubCell"/>
</dbReference>
<gene>
    <name evidence="10" type="ORF">M9458_037691</name>
</gene>
<proteinExistence type="predicted"/>
<keyword evidence="5" id="KW-0862">Zinc</keyword>
<evidence type="ECO:0000256" key="2">
    <source>
        <dbReference type="ARBA" id="ARBA00022723"/>
    </source>
</evidence>
<name>A0ABD0NVT7_CIRMR</name>
<keyword evidence="11" id="KW-1185">Reference proteome</keyword>
<sequence>EKTHSPQRRTSMTQSWPPAHGRLSRNTQPREGQRVLSHLPLHSQPQVMIPNLSLTIPIGGIQMVQPRSNMLLRSASLNHSVAQMTVTVLTKEKGAGGSPAGEVPHRRNQLIVFTDPAVEMSSKSDASSDEDKEQIRGVVQAELVSKKREVPSVPMTTWKSISQRNNRKHSRSPKKAQPVDGSRTSMDAKC</sequence>
<accession>A0ABD0NVT7</accession>
<evidence type="ECO:0000256" key="6">
    <source>
        <dbReference type="ARBA" id="ARBA00023015"/>
    </source>
</evidence>